<protein>
    <submittedName>
        <fullName evidence="1">Uncharacterized protein</fullName>
    </submittedName>
</protein>
<sequence length="139" mass="14916">MNTSDQSSASLIAALSEARIPAENHAFIRATTTAARITGYRVVHHVGKSYVVATRCDGGRDLHIEYGATNGFSSEEETMRLAPDAVGRGASSRKGTWYVLHPVNQARVGGERSRDVRRKATLCDCGMELSLTGICGSCD</sequence>
<gene>
    <name evidence="1" type="ORF">MALV_25490</name>
</gene>
<evidence type="ECO:0000313" key="2">
    <source>
        <dbReference type="Proteomes" id="UP000466906"/>
    </source>
</evidence>
<dbReference type="EMBL" id="AP022565">
    <property type="protein sequence ID" value="BBX27424.1"/>
    <property type="molecule type" value="Genomic_DNA"/>
</dbReference>
<name>A0A6N4UUU1_9MYCO</name>
<evidence type="ECO:0000313" key="1">
    <source>
        <dbReference type="EMBL" id="BBX27424.1"/>
    </source>
</evidence>
<proteinExistence type="predicted"/>
<organism evidence="1 2">
    <name type="scientific">Mycolicibacterium alvei</name>
    <dbReference type="NCBI Taxonomy" id="67081"/>
    <lineage>
        <taxon>Bacteria</taxon>
        <taxon>Bacillati</taxon>
        <taxon>Actinomycetota</taxon>
        <taxon>Actinomycetes</taxon>
        <taxon>Mycobacteriales</taxon>
        <taxon>Mycobacteriaceae</taxon>
        <taxon>Mycolicibacterium</taxon>
    </lineage>
</organism>
<dbReference type="AlphaFoldDB" id="A0A6N4UUU1"/>
<dbReference type="KEGG" id="malv:MALV_25490"/>
<keyword evidence="2" id="KW-1185">Reference proteome</keyword>
<reference evidence="1 2" key="1">
    <citation type="journal article" date="2019" name="Emerg. Microbes Infect.">
        <title>Comprehensive subspecies identification of 175 nontuberculous mycobacteria species based on 7547 genomic profiles.</title>
        <authorList>
            <person name="Matsumoto Y."/>
            <person name="Kinjo T."/>
            <person name="Motooka D."/>
            <person name="Nabeya D."/>
            <person name="Jung N."/>
            <person name="Uechi K."/>
            <person name="Horii T."/>
            <person name="Iida T."/>
            <person name="Fujita J."/>
            <person name="Nakamura S."/>
        </authorList>
    </citation>
    <scope>NUCLEOTIDE SEQUENCE [LARGE SCALE GENOMIC DNA]</scope>
    <source>
        <strain evidence="1 2">JCM 12272</strain>
    </source>
</reference>
<accession>A0A6N4UUU1</accession>
<dbReference type="Proteomes" id="UP000466906">
    <property type="component" value="Chromosome"/>
</dbReference>